<comment type="caution">
    <text evidence="1">The sequence shown here is derived from an EMBL/GenBank/DDBJ whole genome shotgun (WGS) entry which is preliminary data.</text>
</comment>
<proteinExistence type="predicted"/>
<dbReference type="OrthoDB" id="6287070at2759"/>
<protein>
    <submittedName>
        <fullName evidence="1">(spotted green pufferfish) hypothetical protein</fullName>
    </submittedName>
</protein>
<dbReference type="EMBL" id="CAAE01009064">
    <property type="protein sequence ID" value="CAF91715.1"/>
    <property type="molecule type" value="Genomic_DNA"/>
</dbReference>
<reference evidence="1" key="2">
    <citation type="submission" date="2004-02" db="EMBL/GenBank/DDBJ databases">
        <authorList>
            <consortium name="Genoscope"/>
            <consortium name="Whitehead Institute Centre for Genome Research"/>
        </authorList>
    </citation>
    <scope>NUCLEOTIDE SEQUENCE</scope>
</reference>
<dbReference type="InterPro" id="IPR036859">
    <property type="entry name" value="CAP-Gly_dom_sf"/>
</dbReference>
<dbReference type="KEGG" id="tng:GSTEN00006607G001"/>
<sequence length="104" mass="11686">EEGRGQGFTEGSYQGRQLFRCEDECGVFVALDKLELWEDDDDEVLGELEVDHLSLVGEDQDFPPLEINSRVLVQTREGPERGTVIFCDLLPGNESLGYYVGVDM</sequence>
<dbReference type="Gene3D" id="2.30.30.190">
    <property type="entry name" value="CAP Gly-rich-like domain"/>
    <property type="match status" value="2"/>
</dbReference>
<reference evidence="1" key="1">
    <citation type="journal article" date="2004" name="Nature">
        <title>Genome duplication in the teleost fish Tetraodon nigroviridis reveals the early vertebrate proto-karyotype.</title>
        <authorList>
            <person name="Jaillon O."/>
            <person name="Aury J.-M."/>
            <person name="Brunet F."/>
            <person name="Petit J.-L."/>
            <person name="Stange-Thomann N."/>
            <person name="Mauceli E."/>
            <person name="Bouneau L."/>
            <person name="Fischer C."/>
            <person name="Ozouf-Costaz C."/>
            <person name="Bernot A."/>
            <person name="Nicaud S."/>
            <person name="Jaffe D."/>
            <person name="Fisher S."/>
            <person name="Lutfalla G."/>
            <person name="Dossat C."/>
            <person name="Segurens B."/>
            <person name="Dasilva C."/>
            <person name="Salanoubat M."/>
            <person name="Levy M."/>
            <person name="Boudet N."/>
            <person name="Castellano S."/>
            <person name="Anthouard V."/>
            <person name="Jubin C."/>
            <person name="Castelli V."/>
            <person name="Katinka M."/>
            <person name="Vacherie B."/>
            <person name="Biemont C."/>
            <person name="Skalli Z."/>
            <person name="Cattolico L."/>
            <person name="Poulain J."/>
            <person name="De Berardinis V."/>
            <person name="Cruaud C."/>
            <person name="Duprat S."/>
            <person name="Brottier P."/>
            <person name="Coutanceau J.-P."/>
            <person name="Gouzy J."/>
            <person name="Parra G."/>
            <person name="Lardier G."/>
            <person name="Chapple C."/>
            <person name="McKernan K.J."/>
            <person name="McEwan P."/>
            <person name="Bosak S."/>
            <person name="Kellis M."/>
            <person name="Volff J.-N."/>
            <person name="Guigo R."/>
            <person name="Zody M.C."/>
            <person name="Mesirov J."/>
            <person name="Lindblad-Toh K."/>
            <person name="Birren B."/>
            <person name="Nusbaum C."/>
            <person name="Kahn D."/>
            <person name="Robinson-Rechavi M."/>
            <person name="Laudet V."/>
            <person name="Schachter V."/>
            <person name="Quetier F."/>
            <person name="Saurin W."/>
            <person name="Scarpelli C."/>
            <person name="Wincker P."/>
            <person name="Lander E.S."/>
            <person name="Weissenbach J."/>
            <person name="Roest Crollius H."/>
        </authorList>
    </citation>
    <scope>NUCLEOTIDE SEQUENCE [LARGE SCALE GENOMIC DNA]</scope>
</reference>
<dbReference type="SUPFAM" id="SSF74924">
    <property type="entry name" value="Cap-Gly domain"/>
    <property type="match status" value="2"/>
</dbReference>
<feature type="non-terminal residue" evidence="1">
    <location>
        <position position="1"/>
    </location>
</feature>
<evidence type="ECO:0000313" key="1">
    <source>
        <dbReference type="EMBL" id="CAF91715.1"/>
    </source>
</evidence>
<accession>Q4T5W7</accession>
<gene>
    <name evidence="1" type="ORF">GSTENG00006607001</name>
</gene>
<dbReference type="AlphaFoldDB" id="Q4T5W7"/>
<name>Q4T5W7_TETNG</name>
<organism evidence="1">
    <name type="scientific">Tetraodon nigroviridis</name>
    <name type="common">Spotted green pufferfish</name>
    <name type="synonym">Chelonodon nigroviridis</name>
    <dbReference type="NCBI Taxonomy" id="99883"/>
    <lineage>
        <taxon>Eukaryota</taxon>
        <taxon>Metazoa</taxon>
        <taxon>Chordata</taxon>
        <taxon>Craniata</taxon>
        <taxon>Vertebrata</taxon>
        <taxon>Euteleostomi</taxon>
        <taxon>Actinopterygii</taxon>
        <taxon>Neopterygii</taxon>
        <taxon>Teleostei</taxon>
        <taxon>Neoteleostei</taxon>
        <taxon>Acanthomorphata</taxon>
        <taxon>Eupercaria</taxon>
        <taxon>Tetraodontiformes</taxon>
        <taxon>Tetradontoidea</taxon>
        <taxon>Tetraodontidae</taxon>
        <taxon>Tetraodon</taxon>
    </lineage>
</organism>
<feature type="non-terminal residue" evidence="1">
    <location>
        <position position="104"/>
    </location>
</feature>